<dbReference type="EMBL" id="CAJVRC010000848">
    <property type="protein sequence ID" value="CAG8894332.1"/>
    <property type="molecule type" value="Genomic_DNA"/>
</dbReference>
<dbReference type="Pfam" id="PF05368">
    <property type="entry name" value="NmrA"/>
    <property type="match status" value="1"/>
</dbReference>
<evidence type="ECO:0000313" key="5">
    <source>
        <dbReference type="EMBL" id="CAG8894332.1"/>
    </source>
</evidence>
<evidence type="ECO:0000313" key="6">
    <source>
        <dbReference type="Proteomes" id="UP001154252"/>
    </source>
</evidence>
<organism evidence="5 6">
    <name type="scientific">Penicillium egyptiacum</name>
    <dbReference type="NCBI Taxonomy" id="1303716"/>
    <lineage>
        <taxon>Eukaryota</taxon>
        <taxon>Fungi</taxon>
        <taxon>Dikarya</taxon>
        <taxon>Ascomycota</taxon>
        <taxon>Pezizomycotina</taxon>
        <taxon>Eurotiomycetes</taxon>
        <taxon>Eurotiomycetidae</taxon>
        <taxon>Eurotiales</taxon>
        <taxon>Aspergillaceae</taxon>
        <taxon>Penicillium</taxon>
    </lineage>
</organism>
<comment type="caution">
    <text evidence="5">The sequence shown here is derived from an EMBL/GenBank/DDBJ whole genome shotgun (WGS) entry which is preliminary data.</text>
</comment>
<dbReference type="CDD" id="cd05251">
    <property type="entry name" value="NmrA_like_SDR_a"/>
    <property type="match status" value="1"/>
</dbReference>
<dbReference type="Proteomes" id="UP001154252">
    <property type="component" value="Unassembled WGS sequence"/>
</dbReference>
<accession>A0A9W4P2U5</accession>
<evidence type="ECO:0000256" key="1">
    <source>
        <dbReference type="ARBA" id="ARBA00006328"/>
    </source>
</evidence>
<gene>
    <name evidence="5" type="ORF">PEGY_LOCUS3837</name>
</gene>
<dbReference type="OrthoDB" id="3358371at2759"/>
<dbReference type="Gene3D" id="3.40.50.720">
    <property type="entry name" value="NAD(P)-binding Rossmann-like Domain"/>
    <property type="match status" value="1"/>
</dbReference>
<keyword evidence="2" id="KW-0521">NADP</keyword>
<sequence>MATKKLIVVLGATGNQGGSVAEVFLQEPQWRVRAVTRNPASTKARALAARGAEVVQADLDLPSTLLSAFENANAIFAVSDFWGLFGDPANEAKAKGQQLNVWAANHETEQLKAVIDVAARIPTLERFVLSSLSNATKWSRGRYTHVYHFDSKAKAEAYGRETYPELWKKTSIFQAGFFLSNFVSTPIFQPVMTAHGKAQFVGNLDPDVKLPFIAAEEDTGPIVKALVQEDAGKNIIGYREWSSLRELSKAFSQATGAETECIRLATGQSNIPLPSELRLELDDNWAYCNEFGYEGRDDPTIIHPKDLDSSPELDSVVNYFRKQDWSRVFTQEK</sequence>
<dbReference type="InterPro" id="IPR051164">
    <property type="entry name" value="NmrA-like_oxidored"/>
</dbReference>
<comment type="similarity">
    <text evidence="1">Belongs to the NmrA-type oxidoreductase family.</text>
</comment>
<proteinExistence type="inferred from homology"/>
<feature type="domain" description="NmrA-like" evidence="4">
    <location>
        <begin position="3"/>
        <end position="296"/>
    </location>
</feature>
<dbReference type="PANTHER" id="PTHR42748:SF30">
    <property type="entry name" value="NMRA-LIKE DOMAIN-CONTAINING PROTEIN"/>
    <property type="match status" value="1"/>
</dbReference>
<dbReference type="SUPFAM" id="SSF51735">
    <property type="entry name" value="NAD(P)-binding Rossmann-fold domains"/>
    <property type="match status" value="1"/>
</dbReference>
<dbReference type="AlphaFoldDB" id="A0A9W4P2U5"/>
<dbReference type="Gene3D" id="3.90.25.10">
    <property type="entry name" value="UDP-galactose 4-epimerase, domain 1"/>
    <property type="match status" value="1"/>
</dbReference>
<dbReference type="PANTHER" id="PTHR42748">
    <property type="entry name" value="NITROGEN METABOLITE REPRESSION PROTEIN NMRA FAMILY MEMBER"/>
    <property type="match status" value="1"/>
</dbReference>
<dbReference type="GO" id="GO:0016491">
    <property type="term" value="F:oxidoreductase activity"/>
    <property type="evidence" value="ECO:0007669"/>
    <property type="project" value="UniProtKB-KW"/>
</dbReference>
<evidence type="ECO:0000256" key="2">
    <source>
        <dbReference type="ARBA" id="ARBA00022857"/>
    </source>
</evidence>
<dbReference type="InterPro" id="IPR036291">
    <property type="entry name" value="NAD(P)-bd_dom_sf"/>
</dbReference>
<protein>
    <recommendedName>
        <fullName evidence="4">NmrA-like domain-containing protein</fullName>
    </recommendedName>
</protein>
<keyword evidence="6" id="KW-1185">Reference proteome</keyword>
<dbReference type="GO" id="GO:0005634">
    <property type="term" value="C:nucleus"/>
    <property type="evidence" value="ECO:0007669"/>
    <property type="project" value="TreeGrafter"/>
</dbReference>
<evidence type="ECO:0000259" key="4">
    <source>
        <dbReference type="Pfam" id="PF05368"/>
    </source>
</evidence>
<keyword evidence="3" id="KW-0560">Oxidoreductase</keyword>
<reference evidence="5" key="1">
    <citation type="submission" date="2021-07" db="EMBL/GenBank/DDBJ databases">
        <authorList>
            <person name="Branca A.L. A."/>
        </authorList>
    </citation>
    <scope>NUCLEOTIDE SEQUENCE</scope>
</reference>
<dbReference type="InterPro" id="IPR008030">
    <property type="entry name" value="NmrA-like"/>
</dbReference>
<evidence type="ECO:0000256" key="3">
    <source>
        <dbReference type="ARBA" id="ARBA00023002"/>
    </source>
</evidence>
<name>A0A9W4P2U5_9EURO</name>